<protein>
    <submittedName>
        <fullName evidence="1">Uncharacterized protein</fullName>
    </submittedName>
</protein>
<keyword evidence="2" id="KW-1185">Reference proteome</keyword>
<reference evidence="1 2" key="1">
    <citation type="submission" date="2016-01" db="EMBL/GenBank/DDBJ databases">
        <title>The new phylogeny of the genus Mycobacterium.</title>
        <authorList>
            <person name="Tarcisio F."/>
            <person name="Conor M."/>
            <person name="Antonella G."/>
            <person name="Elisabetta G."/>
            <person name="Giulia F.S."/>
            <person name="Sara T."/>
            <person name="Anna F."/>
            <person name="Clotilde B."/>
            <person name="Roberto B."/>
            <person name="Veronica D.S."/>
            <person name="Fabio R."/>
            <person name="Monica P."/>
            <person name="Olivier J."/>
            <person name="Enrico T."/>
            <person name="Nicola S."/>
        </authorList>
    </citation>
    <scope>NUCLEOTIDE SEQUENCE [LARGE SCALE GENOMIC DNA]</scope>
    <source>
        <strain evidence="1 2">DSM 45394</strain>
    </source>
</reference>
<dbReference type="Proteomes" id="UP000193866">
    <property type="component" value="Unassembled WGS sequence"/>
</dbReference>
<dbReference type="STRING" id="1108812.AWC16_14985"/>
<accession>A0A1X1YFI3</accession>
<dbReference type="EMBL" id="LQPG01000026">
    <property type="protein sequence ID" value="ORW09837.1"/>
    <property type="molecule type" value="Genomic_DNA"/>
</dbReference>
<sequence>MGSCWVNLEFWAMEREGVTLEDVLAQYRKEGLLLSDAPNAENCWLIADDATWDGQIPPLTAEAAQRRQRMNEEFLTTWDGSIGAIIYPDGREVRMDCFETKTLVRLFPDDLLPGEAEIVDIDSLLKLGCSCRMTPGFAYKPFPGVDEADTG</sequence>
<comment type="caution">
    <text evidence="1">The sequence shown here is derived from an EMBL/GenBank/DDBJ whole genome shotgun (WGS) entry which is preliminary data.</text>
</comment>
<gene>
    <name evidence="1" type="ORF">AWC16_14985</name>
</gene>
<name>A0A1X1YFI3_9MYCO</name>
<organism evidence="1 2">
    <name type="scientific">Mycolicibacter longobardus</name>
    <dbReference type="NCBI Taxonomy" id="1108812"/>
    <lineage>
        <taxon>Bacteria</taxon>
        <taxon>Bacillati</taxon>
        <taxon>Actinomycetota</taxon>
        <taxon>Actinomycetes</taxon>
        <taxon>Mycobacteriales</taxon>
        <taxon>Mycobacteriaceae</taxon>
        <taxon>Mycolicibacter</taxon>
    </lineage>
</organism>
<proteinExistence type="predicted"/>
<dbReference type="AlphaFoldDB" id="A0A1X1YFI3"/>
<evidence type="ECO:0000313" key="2">
    <source>
        <dbReference type="Proteomes" id="UP000193866"/>
    </source>
</evidence>
<evidence type="ECO:0000313" key="1">
    <source>
        <dbReference type="EMBL" id="ORW09837.1"/>
    </source>
</evidence>